<dbReference type="AlphaFoldDB" id="A0A9W8QDM0"/>
<protein>
    <submittedName>
        <fullName evidence="1">Uncharacterized protein</fullName>
    </submittedName>
</protein>
<dbReference type="KEGG" id="amus:LMH87_010255"/>
<comment type="caution">
    <text evidence="1">The sequence shown here is derived from an EMBL/GenBank/DDBJ whole genome shotgun (WGS) entry which is preliminary data.</text>
</comment>
<dbReference type="RefSeq" id="XP_056054440.1">
    <property type="nucleotide sequence ID" value="XM_056197386.1"/>
</dbReference>
<dbReference type="GeneID" id="80897414"/>
<reference evidence="1" key="1">
    <citation type="journal article" date="2023" name="Access Microbiol">
        <title>De-novo genome assembly for Akanthomyces muscarius, a biocontrol agent of insect agricultural pests.</title>
        <authorList>
            <person name="Erdos Z."/>
            <person name="Studholme D.J."/>
            <person name="Raymond B."/>
            <person name="Sharma M."/>
        </authorList>
    </citation>
    <scope>NUCLEOTIDE SEQUENCE</scope>
    <source>
        <strain evidence="1">Ve6</strain>
    </source>
</reference>
<keyword evidence="2" id="KW-1185">Reference proteome</keyword>
<organism evidence="1 2">
    <name type="scientific">Akanthomyces muscarius</name>
    <name type="common">Entomopathogenic fungus</name>
    <name type="synonym">Lecanicillium muscarium</name>
    <dbReference type="NCBI Taxonomy" id="2231603"/>
    <lineage>
        <taxon>Eukaryota</taxon>
        <taxon>Fungi</taxon>
        <taxon>Dikarya</taxon>
        <taxon>Ascomycota</taxon>
        <taxon>Pezizomycotina</taxon>
        <taxon>Sordariomycetes</taxon>
        <taxon>Hypocreomycetidae</taxon>
        <taxon>Hypocreales</taxon>
        <taxon>Cordycipitaceae</taxon>
        <taxon>Akanthomyces</taxon>
    </lineage>
</organism>
<accession>A0A9W8QDM0</accession>
<sequence>MEDTNLERTGSLVCTSKAGGECQCSMQADDSTTSIEEYNLASFPPMSGRCRRRSFCPGAPPLAKPGCCAKNEAVDGRSQ</sequence>
<proteinExistence type="predicted"/>
<dbReference type="Proteomes" id="UP001144673">
    <property type="component" value="Chromosome 5"/>
</dbReference>
<name>A0A9W8QDM0_AKAMU</name>
<evidence type="ECO:0000313" key="2">
    <source>
        <dbReference type="Proteomes" id="UP001144673"/>
    </source>
</evidence>
<gene>
    <name evidence="1" type="ORF">LMH87_010255</name>
</gene>
<evidence type="ECO:0000313" key="1">
    <source>
        <dbReference type="EMBL" id="KAJ4153782.1"/>
    </source>
</evidence>
<dbReference type="EMBL" id="JAJHUN010000008">
    <property type="protein sequence ID" value="KAJ4153782.1"/>
    <property type="molecule type" value="Genomic_DNA"/>
</dbReference>